<evidence type="ECO:0000313" key="2">
    <source>
        <dbReference type="Proteomes" id="UP000268093"/>
    </source>
</evidence>
<dbReference type="AlphaFoldDB" id="A0A433D0X4"/>
<dbReference type="EMBL" id="RBNI01008864">
    <property type="protein sequence ID" value="RUP44478.1"/>
    <property type="molecule type" value="Genomic_DNA"/>
</dbReference>
<proteinExistence type="predicted"/>
<dbReference type="Proteomes" id="UP000268093">
    <property type="component" value="Unassembled WGS sequence"/>
</dbReference>
<protein>
    <submittedName>
        <fullName evidence="1">Uncharacterized protein</fullName>
    </submittedName>
</protein>
<keyword evidence="2" id="KW-1185">Reference proteome</keyword>
<evidence type="ECO:0000313" key="1">
    <source>
        <dbReference type="EMBL" id="RUP44478.1"/>
    </source>
</evidence>
<accession>A0A433D0X4</accession>
<comment type="caution">
    <text evidence="1">The sequence shown here is derived from an EMBL/GenBank/DDBJ whole genome shotgun (WGS) entry which is preliminary data.</text>
</comment>
<name>A0A433D0X4_9FUNG</name>
<gene>
    <name evidence="1" type="ORF">BC936DRAFT_149404</name>
</gene>
<organism evidence="1 2">
    <name type="scientific">Jimgerdemannia flammicorona</name>
    <dbReference type="NCBI Taxonomy" id="994334"/>
    <lineage>
        <taxon>Eukaryota</taxon>
        <taxon>Fungi</taxon>
        <taxon>Fungi incertae sedis</taxon>
        <taxon>Mucoromycota</taxon>
        <taxon>Mucoromycotina</taxon>
        <taxon>Endogonomycetes</taxon>
        <taxon>Endogonales</taxon>
        <taxon>Endogonaceae</taxon>
        <taxon>Jimgerdemannia</taxon>
    </lineage>
</organism>
<sequence>MPMIFYLANAQHLPTSYEIGLWALEAQWREEGKMISADDDVKPSVKVARDWIITLKNIFRLNDPREMVVCPTKICIAVHRSGRFHLGLTTFKNKKGDNKIRNDQRSQIAGQAREVVPQNSSASRGHSKCNKQRLCLPRQKPMRRKGRIDAIFRGGLEKKMTLWKASSKTGIAGGSCSWVGTTSKFWCPFRILQIPAIIIRLE</sequence>
<reference evidence="1 2" key="1">
    <citation type="journal article" date="2018" name="New Phytol.">
        <title>Phylogenomics of Endogonaceae and evolution of mycorrhizas within Mucoromycota.</title>
        <authorList>
            <person name="Chang Y."/>
            <person name="Desiro A."/>
            <person name="Na H."/>
            <person name="Sandor L."/>
            <person name="Lipzen A."/>
            <person name="Clum A."/>
            <person name="Barry K."/>
            <person name="Grigoriev I.V."/>
            <person name="Martin F.M."/>
            <person name="Stajich J.E."/>
            <person name="Smith M.E."/>
            <person name="Bonito G."/>
            <person name="Spatafora J.W."/>
        </authorList>
    </citation>
    <scope>NUCLEOTIDE SEQUENCE [LARGE SCALE GENOMIC DNA]</scope>
    <source>
        <strain evidence="1 2">GMNB39</strain>
    </source>
</reference>